<dbReference type="EMBL" id="JAPCHY010000001">
    <property type="protein sequence ID" value="MCW4471266.1"/>
    <property type="molecule type" value="Genomic_DNA"/>
</dbReference>
<protein>
    <submittedName>
        <fullName evidence="1">Uncharacterized protein</fullName>
    </submittedName>
</protein>
<reference evidence="1 2" key="1">
    <citation type="submission" date="2022-10" db="EMBL/GenBank/DDBJ databases">
        <title>Xanthomonas sp. H13-6.</title>
        <authorList>
            <person name="Liu X."/>
            <person name="Deng Z."/>
            <person name="Jiang Y."/>
            <person name="Yu T."/>
            <person name="Ai J."/>
        </authorList>
    </citation>
    <scope>NUCLEOTIDE SEQUENCE [LARGE SCALE GENOMIC DNA]</scope>
    <source>
        <strain evidence="1 2">H13-6</strain>
    </source>
</reference>
<dbReference type="RefSeq" id="WP_265126203.1">
    <property type="nucleotide sequence ID" value="NZ_JAPCHY010000001.1"/>
</dbReference>
<gene>
    <name evidence="1" type="ORF">OK345_01930</name>
</gene>
<proteinExistence type="predicted"/>
<comment type="caution">
    <text evidence="1">The sequence shown here is derived from an EMBL/GenBank/DDBJ whole genome shotgun (WGS) entry which is preliminary data.</text>
</comment>
<sequence length="71" mass="7191">MSDNTGSVAGAVGAIVGLAAIAPPRACPRCGTGLPALRIPRDVREALFGGWHCPSGDVRIGRDGARLPDPT</sequence>
<dbReference type="Proteomes" id="UP001209922">
    <property type="component" value="Unassembled WGS sequence"/>
</dbReference>
<name>A0ABT3JRZ9_9XANT</name>
<organism evidence="1 2">
    <name type="scientific">Xanthomonas chitinilytica</name>
    <dbReference type="NCBI Taxonomy" id="2989819"/>
    <lineage>
        <taxon>Bacteria</taxon>
        <taxon>Pseudomonadati</taxon>
        <taxon>Pseudomonadota</taxon>
        <taxon>Gammaproteobacteria</taxon>
        <taxon>Lysobacterales</taxon>
        <taxon>Lysobacteraceae</taxon>
        <taxon>Xanthomonas</taxon>
    </lineage>
</organism>
<accession>A0ABT3JRZ9</accession>
<evidence type="ECO:0000313" key="2">
    <source>
        <dbReference type="Proteomes" id="UP001209922"/>
    </source>
</evidence>
<keyword evidence="2" id="KW-1185">Reference proteome</keyword>
<evidence type="ECO:0000313" key="1">
    <source>
        <dbReference type="EMBL" id="MCW4471266.1"/>
    </source>
</evidence>